<keyword evidence="2" id="KW-1185">Reference proteome</keyword>
<dbReference type="VEuPathDB" id="FungiDB:D8B26_005421"/>
<proteinExistence type="predicted"/>
<protein>
    <submittedName>
        <fullName evidence="1">Predicted protein</fullName>
    </submittedName>
</protein>
<dbReference type="OrthoDB" id="4203520at2759"/>
<dbReference type="Pfam" id="PF13095">
    <property type="entry name" value="FTA2"/>
    <property type="match status" value="1"/>
</dbReference>
<name>E9DJV1_COCPS</name>
<dbReference type="VEuPathDB" id="FungiDB:CPSG_10100"/>
<reference evidence="2" key="2">
    <citation type="submission" date="2010-03" db="EMBL/GenBank/DDBJ databases">
        <title>The genome sequence of Coccidioides posadasii strain Silveira.</title>
        <authorList>
            <consortium name="The Broad Institute Genome Sequencing Center for Infectious Disease"/>
            <person name="Neafsey D."/>
            <person name="Orbach M."/>
            <person name="Henn M.R."/>
            <person name="Cole G.T."/>
            <person name="Galgiani J."/>
            <person name="Gardner M.J."/>
            <person name="Kirkland T.N."/>
            <person name="Taylor J.W."/>
            <person name="Young S.K."/>
            <person name="Zeng Q."/>
            <person name="Koehrsen M."/>
            <person name="Alvarado L."/>
            <person name="Berlin A."/>
            <person name="Borenstein D."/>
            <person name="Chapman S.B."/>
            <person name="Chen Z."/>
            <person name="Engels R."/>
            <person name="Freedman E."/>
            <person name="Gellesch M."/>
            <person name="Goldberg J."/>
            <person name="Griggs A."/>
            <person name="Gujja S."/>
            <person name="Heilman E."/>
            <person name="Heiman D."/>
            <person name="Howarth C."/>
            <person name="Jen D."/>
            <person name="Larson L."/>
            <person name="Mehta T."/>
            <person name="Neiman D."/>
            <person name="Park D."/>
            <person name="Pearson M."/>
            <person name="Richards J."/>
            <person name="Roberts A."/>
            <person name="Saif S."/>
            <person name="Shea T."/>
            <person name="Shenoy N."/>
            <person name="Sisk P."/>
            <person name="Stolte C."/>
            <person name="Sykes S."/>
            <person name="Walk T."/>
            <person name="White J."/>
            <person name="Yandava C."/>
            <person name="Haas B."/>
            <person name="Nusbaum C."/>
            <person name="Birren B."/>
        </authorList>
    </citation>
    <scope>NUCLEOTIDE SEQUENCE [LARGE SCALE GENOMIC DNA]</scope>
    <source>
        <strain evidence="2">RMSCC 757 / Silveira</strain>
    </source>
</reference>
<organism evidence="2">
    <name type="scientific">Coccidioides posadasii (strain RMSCC 757 / Silveira)</name>
    <name type="common">Valley fever fungus</name>
    <dbReference type="NCBI Taxonomy" id="443226"/>
    <lineage>
        <taxon>Eukaryota</taxon>
        <taxon>Fungi</taxon>
        <taxon>Dikarya</taxon>
        <taxon>Ascomycota</taxon>
        <taxon>Pezizomycotina</taxon>
        <taxon>Eurotiomycetes</taxon>
        <taxon>Eurotiomycetidae</taxon>
        <taxon>Onygenales</taxon>
        <taxon>Onygenaceae</taxon>
        <taxon>Coccidioides</taxon>
    </lineage>
</organism>
<dbReference type="EMBL" id="GL636525">
    <property type="protein sequence ID" value="EFW13289.1"/>
    <property type="molecule type" value="Genomic_DNA"/>
</dbReference>
<evidence type="ECO:0000313" key="1">
    <source>
        <dbReference type="EMBL" id="EFW13289.1"/>
    </source>
</evidence>
<dbReference type="Proteomes" id="UP000002497">
    <property type="component" value="Unassembled WGS sequence"/>
</dbReference>
<evidence type="ECO:0000313" key="2">
    <source>
        <dbReference type="Proteomes" id="UP000002497"/>
    </source>
</evidence>
<sequence>MDDSMIGPWLLELPMDVTIYVNTSRLLEEFRDWAYKRTPLSTRQQAYTRPIAHESRAFARLDSIGENGTWAVNCHGWMKLSDKEFKRLQKYDSLTRWAVVKDYNPNTITISDVPEIRRKMIIARKVSFTLNM</sequence>
<dbReference type="AlphaFoldDB" id="E9DJV1"/>
<dbReference type="InterPro" id="IPR025213">
    <property type="entry name" value="Sim4_Fta2"/>
</dbReference>
<reference evidence="2" key="1">
    <citation type="journal article" date="2010" name="Genome Res.">
        <title>Population genomic sequencing of Coccidioides fungi reveals recent hybridization and transposon control.</title>
        <authorList>
            <person name="Neafsey D.E."/>
            <person name="Barker B.M."/>
            <person name="Sharpton T.J."/>
            <person name="Stajich J.E."/>
            <person name="Park D.J."/>
            <person name="Whiston E."/>
            <person name="Hung C.-Y."/>
            <person name="McMahan C."/>
            <person name="White J."/>
            <person name="Sykes S."/>
            <person name="Heiman D."/>
            <person name="Young S."/>
            <person name="Zeng Q."/>
            <person name="Abouelleil A."/>
            <person name="Aftuck L."/>
            <person name="Bessette D."/>
            <person name="Brown A."/>
            <person name="FitzGerald M."/>
            <person name="Lui A."/>
            <person name="Macdonald J.P."/>
            <person name="Priest M."/>
            <person name="Orbach M.J."/>
            <person name="Galgiani J.N."/>
            <person name="Kirkland T.N."/>
            <person name="Cole G.T."/>
            <person name="Birren B.W."/>
            <person name="Henn M.R."/>
            <person name="Taylor J.W."/>
            <person name="Rounsley S.D."/>
        </authorList>
    </citation>
    <scope>NUCLEOTIDE SEQUENCE [LARGE SCALE GENOMIC DNA]</scope>
    <source>
        <strain evidence="2">RMSCC 757 / Silveira</strain>
    </source>
</reference>
<dbReference type="HOGENOM" id="CLU_1916895_0_0_1"/>
<dbReference type="STRING" id="443226.E9DJV1"/>
<gene>
    <name evidence="1" type="ORF">CPSG_10100</name>
</gene>
<accession>E9DJV1</accession>